<dbReference type="Proteomes" id="UP000642748">
    <property type="component" value="Unassembled WGS sequence"/>
</dbReference>
<dbReference type="RefSeq" id="WP_203924012.1">
    <property type="nucleotide sequence ID" value="NZ_BONZ01000101.1"/>
</dbReference>
<sequence length="268" mass="28009">MTSPYPPGPPPQLGYPTNVPGPPPPHRSYTKLIVIGIAAVVVVLVVVGIGGATLYANRDKVFGGKAPGPFQSASSGKPIYRKLPGCDAMPTAALARLVPAMDNTLNVRREPENASDGPYGVCQWDNLESDNKPPNEDRSVKVTLQGYADNVTPGIAAAKQNLADARDTADDLTGKTDGDHKYGRVRELADLGPGAFAQDYTVNSPTWLYGGTDVYLQADNLVVTLEVIGADGPDSKEKPMAAAQADAGASGVAKDVMGWLSSCADCES</sequence>
<accession>A0A8J3VW48</accession>
<evidence type="ECO:0000256" key="1">
    <source>
        <dbReference type="SAM" id="MobiDB-lite"/>
    </source>
</evidence>
<feature type="region of interest" description="Disordered" evidence="1">
    <location>
        <begin position="1"/>
        <end position="22"/>
    </location>
</feature>
<keyword evidence="2" id="KW-0472">Membrane</keyword>
<reference evidence="3" key="1">
    <citation type="submission" date="2021-01" db="EMBL/GenBank/DDBJ databases">
        <title>Whole genome shotgun sequence of Rugosimonospora africana NBRC 104875.</title>
        <authorList>
            <person name="Komaki H."/>
            <person name="Tamura T."/>
        </authorList>
    </citation>
    <scope>NUCLEOTIDE SEQUENCE</scope>
    <source>
        <strain evidence="3">NBRC 104875</strain>
    </source>
</reference>
<dbReference type="AlphaFoldDB" id="A0A8J3VW48"/>
<protein>
    <recommendedName>
        <fullName evidence="5">DUF3558 domain-containing protein</fullName>
    </recommendedName>
</protein>
<dbReference type="EMBL" id="BONZ01000101">
    <property type="protein sequence ID" value="GIH20589.1"/>
    <property type="molecule type" value="Genomic_DNA"/>
</dbReference>
<evidence type="ECO:0000256" key="2">
    <source>
        <dbReference type="SAM" id="Phobius"/>
    </source>
</evidence>
<keyword evidence="4" id="KW-1185">Reference proteome</keyword>
<evidence type="ECO:0008006" key="5">
    <source>
        <dbReference type="Google" id="ProtNLM"/>
    </source>
</evidence>
<proteinExistence type="predicted"/>
<evidence type="ECO:0000313" key="4">
    <source>
        <dbReference type="Proteomes" id="UP000642748"/>
    </source>
</evidence>
<keyword evidence="2" id="KW-0812">Transmembrane</keyword>
<comment type="caution">
    <text evidence="3">The sequence shown here is derived from an EMBL/GenBank/DDBJ whole genome shotgun (WGS) entry which is preliminary data.</text>
</comment>
<gene>
    <name evidence="3" type="ORF">Raf01_87610</name>
</gene>
<organism evidence="3 4">
    <name type="scientific">Rugosimonospora africana</name>
    <dbReference type="NCBI Taxonomy" id="556532"/>
    <lineage>
        <taxon>Bacteria</taxon>
        <taxon>Bacillati</taxon>
        <taxon>Actinomycetota</taxon>
        <taxon>Actinomycetes</taxon>
        <taxon>Micromonosporales</taxon>
        <taxon>Micromonosporaceae</taxon>
        <taxon>Rugosimonospora</taxon>
    </lineage>
</organism>
<name>A0A8J3VW48_9ACTN</name>
<evidence type="ECO:0000313" key="3">
    <source>
        <dbReference type="EMBL" id="GIH20589.1"/>
    </source>
</evidence>
<keyword evidence="2" id="KW-1133">Transmembrane helix</keyword>
<feature type="transmembrane region" description="Helical" evidence="2">
    <location>
        <begin position="32"/>
        <end position="56"/>
    </location>
</feature>